<organism evidence="2 3">
    <name type="scientific">Brooklawnia propionicigenes</name>
    <dbReference type="NCBI Taxonomy" id="3041175"/>
    <lineage>
        <taxon>Bacteria</taxon>
        <taxon>Bacillati</taxon>
        <taxon>Actinomycetota</taxon>
        <taxon>Actinomycetes</taxon>
        <taxon>Propionibacteriales</taxon>
        <taxon>Propionibacteriaceae</taxon>
        <taxon>Brooklawnia</taxon>
    </lineage>
</organism>
<sequence length="617" mass="64890">MELAGSLTSLRSALSQARFPLALPDRTAAQTTIHQIVSQLDDYVLPRLVNLEAPLLAVVGGSTGAGKSTLVNSLIGRVVSQPGVIRPTTRSPVLIHNPDDGRWFDDDRVLPGLIRSRVSSRDQRSLQLVSEPTLPAGLAILDAPDIDSVVKENRLLATQLLDAADLWLFVTSAARYADAVPWEFLRTAASRGAAISVVLDRVPPGAMAVVPADLGQMMSDRGLADAPLFAVPETVVDDLGLLPDSAVAPVRTYLATLAADKESRERVVRRTLDGAIGSLVQRAPEVANALDSQREVAVQLASDAQKAFAEAARAVAVQSADGTLLRGEVLSRWHDYVGTGDLMRSLDQGVSRLRDRIAGFFTGNSQRAERVGVAASSGLEALINGEAAAAAERAVVAWKANPAGRELMARYPELVRPGDELAGSTARAIRDWQSDVLALVANEGKGKRTSARIAALSVNGVGAALMLVIFFNTGGLTGAEGGVAVGTTVLAQRLLESVFGDEAVRKLATTAKQELDARVEGLMAGELVRFTRVIDDLGIGPDDAANVRQAVVEVERARGAGGQALRPGSPARPALDGAPHQELTTGSTAVEIAQVNAADAEIVDAELVHDNRQDGSN</sequence>
<evidence type="ECO:0000313" key="2">
    <source>
        <dbReference type="EMBL" id="BEH03110.1"/>
    </source>
</evidence>
<reference evidence="2" key="1">
    <citation type="journal article" date="2024" name="Int. J. Syst. Evol. Microbiol.">
        <title>Brooklawnia propionicigenes sp. nov., a facultatively anaerobic, propionate-producing bacterium isolated from a methanogenic reactor treating waste from cattle farms.</title>
        <authorList>
            <person name="Akita Y."/>
            <person name="Ueki A."/>
            <person name="Tonouchi A."/>
            <person name="Sugawara Y."/>
            <person name="Honma S."/>
            <person name="Kaku N."/>
            <person name="Ueki K."/>
        </authorList>
    </citation>
    <scope>NUCLEOTIDE SEQUENCE</scope>
    <source>
        <strain evidence="2">SH051</strain>
    </source>
</reference>
<dbReference type="GO" id="GO:0005525">
    <property type="term" value="F:GTP binding"/>
    <property type="evidence" value="ECO:0007669"/>
    <property type="project" value="InterPro"/>
</dbReference>
<dbReference type="Gene3D" id="3.40.50.300">
    <property type="entry name" value="P-loop containing nucleotide triphosphate hydrolases"/>
    <property type="match status" value="1"/>
</dbReference>
<dbReference type="InterPro" id="IPR027417">
    <property type="entry name" value="P-loop_NTPase"/>
</dbReference>
<dbReference type="GO" id="GO:0019843">
    <property type="term" value="F:rRNA binding"/>
    <property type="evidence" value="ECO:0007669"/>
    <property type="project" value="TreeGrafter"/>
</dbReference>
<evidence type="ECO:0000256" key="1">
    <source>
        <dbReference type="SAM" id="MobiDB-lite"/>
    </source>
</evidence>
<dbReference type="RefSeq" id="WP_286265300.1">
    <property type="nucleotide sequence ID" value="NZ_AP028056.1"/>
</dbReference>
<dbReference type="GO" id="GO:0043024">
    <property type="term" value="F:ribosomal small subunit binding"/>
    <property type="evidence" value="ECO:0007669"/>
    <property type="project" value="TreeGrafter"/>
</dbReference>
<evidence type="ECO:0000313" key="3">
    <source>
        <dbReference type="Proteomes" id="UP001431656"/>
    </source>
</evidence>
<dbReference type="GO" id="GO:0005829">
    <property type="term" value="C:cytosol"/>
    <property type="evidence" value="ECO:0007669"/>
    <property type="project" value="TreeGrafter"/>
</dbReference>
<gene>
    <name evidence="2" type="ORF">brsh051_23910</name>
</gene>
<proteinExistence type="predicted"/>
<dbReference type="SUPFAM" id="SSF52540">
    <property type="entry name" value="P-loop containing nucleoside triphosphate hydrolases"/>
    <property type="match status" value="1"/>
</dbReference>
<dbReference type="KEGG" id="broo:brsh051_23910"/>
<dbReference type="Proteomes" id="UP001431656">
    <property type="component" value="Chromosome"/>
</dbReference>
<name>A0AAN0KD46_9ACTN</name>
<dbReference type="InterPro" id="IPR005662">
    <property type="entry name" value="GTPase_Era-like"/>
</dbReference>
<dbReference type="PANTHER" id="PTHR42698:SF1">
    <property type="entry name" value="GTPASE ERA, MITOCHONDRIAL"/>
    <property type="match status" value="1"/>
</dbReference>
<dbReference type="GO" id="GO:0000028">
    <property type="term" value="P:ribosomal small subunit assembly"/>
    <property type="evidence" value="ECO:0007669"/>
    <property type="project" value="TreeGrafter"/>
</dbReference>
<keyword evidence="3" id="KW-1185">Reference proteome</keyword>
<dbReference type="EMBL" id="AP028056">
    <property type="protein sequence ID" value="BEH03110.1"/>
    <property type="molecule type" value="Genomic_DNA"/>
</dbReference>
<dbReference type="AlphaFoldDB" id="A0AAN0KD46"/>
<dbReference type="PANTHER" id="PTHR42698">
    <property type="entry name" value="GTPASE ERA"/>
    <property type="match status" value="1"/>
</dbReference>
<protein>
    <submittedName>
        <fullName evidence="2">Dynamin family protein</fullName>
    </submittedName>
</protein>
<feature type="region of interest" description="Disordered" evidence="1">
    <location>
        <begin position="558"/>
        <end position="581"/>
    </location>
</feature>
<accession>A0AAN0KD46</accession>